<dbReference type="SUPFAM" id="SSF49599">
    <property type="entry name" value="TRAF domain-like"/>
    <property type="match status" value="1"/>
</dbReference>
<feature type="non-terminal residue" evidence="7">
    <location>
        <position position="1"/>
    </location>
</feature>
<protein>
    <recommendedName>
        <fullName evidence="6">SIAH-type domain-containing protein</fullName>
    </recommendedName>
</protein>
<evidence type="ECO:0000259" key="6">
    <source>
        <dbReference type="PROSITE" id="PS51081"/>
    </source>
</evidence>
<keyword evidence="3" id="KW-0862">Zinc</keyword>
<keyword evidence="8" id="KW-1185">Reference proteome</keyword>
<comment type="caution">
    <text evidence="7">The sequence shown here is derived from an EMBL/GenBank/DDBJ whole genome shotgun (WGS) entry which is preliminary data.</text>
</comment>
<dbReference type="PANTHER" id="PTHR10315">
    <property type="entry name" value="E3 UBIQUITIN PROTEIN LIGASE SIAH"/>
    <property type="match status" value="1"/>
</dbReference>
<evidence type="ECO:0000256" key="1">
    <source>
        <dbReference type="ARBA" id="ARBA00022723"/>
    </source>
</evidence>
<dbReference type="InterPro" id="IPR013083">
    <property type="entry name" value="Znf_RING/FYVE/PHD"/>
</dbReference>
<name>A0A5J9UFC7_9POAL</name>
<dbReference type="Gramene" id="TVU22134">
    <property type="protein sequence ID" value="TVU22134"/>
    <property type="gene ID" value="EJB05_31816"/>
</dbReference>
<keyword evidence="2 4" id="KW-0863">Zinc-finger</keyword>
<dbReference type="PROSITE" id="PS51081">
    <property type="entry name" value="ZF_SIAH"/>
    <property type="match status" value="1"/>
</dbReference>
<evidence type="ECO:0000256" key="2">
    <source>
        <dbReference type="ARBA" id="ARBA00022771"/>
    </source>
</evidence>
<dbReference type="AlphaFoldDB" id="A0A5J9UFC7"/>
<dbReference type="Proteomes" id="UP000324897">
    <property type="component" value="Unassembled WGS sequence"/>
</dbReference>
<dbReference type="GO" id="GO:0008270">
    <property type="term" value="F:zinc ion binding"/>
    <property type="evidence" value="ECO:0007669"/>
    <property type="project" value="UniProtKB-KW"/>
</dbReference>
<dbReference type="EMBL" id="RWGY01000026">
    <property type="protein sequence ID" value="TVU22134.1"/>
    <property type="molecule type" value="Genomic_DNA"/>
</dbReference>
<reference evidence="7 8" key="1">
    <citation type="journal article" date="2019" name="Sci. Rep.">
        <title>A high-quality genome of Eragrostis curvula grass provides insights into Poaceae evolution and supports new strategies to enhance forage quality.</title>
        <authorList>
            <person name="Carballo J."/>
            <person name="Santos B.A.C.M."/>
            <person name="Zappacosta D."/>
            <person name="Garbus I."/>
            <person name="Selva J.P."/>
            <person name="Gallo C.A."/>
            <person name="Diaz A."/>
            <person name="Albertini E."/>
            <person name="Caccamo M."/>
            <person name="Echenique V."/>
        </authorList>
    </citation>
    <scope>NUCLEOTIDE SEQUENCE [LARGE SCALE GENOMIC DNA]</scope>
    <source>
        <strain evidence="8">cv. Victoria</strain>
        <tissue evidence="7">Leaf</tissue>
    </source>
</reference>
<dbReference type="OrthoDB" id="680811at2759"/>
<keyword evidence="1" id="KW-0479">Metal-binding</keyword>
<dbReference type="InterPro" id="IPR052088">
    <property type="entry name" value="E3_ubiquitin-ligase_SINA"/>
</dbReference>
<gene>
    <name evidence="7" type="ORF">EJB05_31816</name>
</gene>
<evidence type="ECO:0000256" key="4">
    <source>
        <dbReference type="PROSITE-ProRule" id="PRU00455"/>
    </source>
</evidence>
<evidence type="ECO:0000256" key="5">
    <source>
        <dbReference type="SAM" id="MobiDB-lite"/>
    </source>
</evidence>
<dbReference type="Gene3D" id="3.30.40.10">
    <property type="entry name" value="Zinc/RING finger domain, C3HC4 (zinc finger)"/>
    <property type="match status" value="1"/>
</dbReference>
<proteinExistence type="predicted"/>
<feature type="region of interest" description="Disordered" evidence="5">
    <location>
        <begin position="1"/>
        <end position="40"/>
    </location>
</feature>
<dbReference type="GO" id="GO:0016567">
    <property type="term" value="P:protein ubiquitination"/>
    <property type="evidence" value="ECO:0007669"/>
    <property type="project" value="UniProtKB-UniPathway"/>
</dbReference>
<organism evidence="7 8">
    <name type="scientific">Eragrostis curvula</name>
    <name type="common">weeping love grass</name>
    <dbReference type="NCBI Taxonomy" id="38414"/>
    <lineage>
        <taxon>Eukaryota</taxon>
        <taxon>Viridiplantae</taxon>
        <taxon>Streptophyta</taxon>
        <taxon>Embryophyta</taxon>
        <taxon>Tracheophyta</taxon>
        <taxon>Spermatophyta</taxon>
        <taxon>Magnoliopsida</taxon>
        <taxon>Liliopsida</taxon>
        <taxon>Poales</taxon>
        <taxon>Poaceae</taxon>
        <taxon>PACMAD clade</taxon>
        <taxon>Chloridoideae</taxon>
        <taxon>Eragrostideae</taxon>
        <taxon>Eragrostidinae</taxon>
        <taxon>Eragrostis</taxon>
    </lineage>
</organism>
<evidence type="ECO:0000313" key="7">
    <source>
        <dbReference type="EMBL" id="TVU22134.1"/>
    </source>
</evidence>
<evidence type="ECO:0000256" key="3">
    <source>
        <dbReference type="ARBA" id="ARBA00022833"/>
    </source>
</evidence>
<dbReference type="UniPathway" id="UPA00143"/>
<dbReference type="GO" id="GO:0005737">
    <property type="term" value="C:cytoplasm"/>
    <property type="evidence" value="ECO:0007669"/>
    <property type="project" value="TreeGrafter"/>
</dbReference>
<dbReference type="InterPro" id="IPR013010">
    <property type="entry name" value="Znf_SIAH"/>
</dbReference>
<evidence type="ECO:0000313" key="8">
    <source>
        <dbReference type="Proteomes" id="UP000324897"/>
    </source>
</evidence>
<accession>A0A5J9UFC7</accession>
<sequence>MEKKSAAKPMENSGAPKKARIVTKPAAATKAPPREEGQDAKTIQAGCKNGHGACERCCSRLKGACYCCREPIGDIRCLPLEKLIAGMAMPCAFARNGCTRRLKFAEKRIHEALLCPHAPCACPVKGCAYSGVNLHDHIRDAHAAAAGAGDSAAVLSFVRSTPVTLHRGTPFRVLLHTVDARVFLRLNGRDVPGGRSLSVVCLGPRGPAGNQALEYKVEVSAGGAAATLSMSASGPVPCTRRWAGHYPTDGFLFVPDAYWSSTGSVSVTVKVRSWTVHKV</sequence>
<dbReference type="GO" id="GO:0061630">
    <property type="term" value="F:ubiquitin protein ligase activity"/>
    <property type="evidence" value="ECO:0007669"/>
    <property type="project" value="TreeGrafter"/>
</dbReference>
<feature type="domain" description="SIAH-type" evidence="6">
    <location>
        <begin position="86"/>
        <end position="143"/>
    </location>
</feature>
<dbReference type="PANTHER" id="PTHR10315:SF71">
    <property type="entry name" value="RING-TYPE E3 UBIQUITIN TRANSFERASE"/>
    <property type="match status" value="1"/>
</dbReference>